<dbReference type="HOGENOM" id="CLU_047721_1_0_1"/>
<dbReference type="EMBL" id="KB644414">
    <property type="protein sequence ID" value="EPS32616.1"/>
    <property type="molecule type" value="Genomic_DNA"/>
</dbReference>
<evidence type="ECO:0000256" key="1">
    <source>
        <dbReference type="SAM" id="MobiDB-lite"/>
    </source>
</evidence>
<name>S7ZV29_PENO1</name>
<reference evidence="2 3" key="1">
    <citation type="journal article" date="2013" name="PLoS ONE">
        <title>Genomic and secretomic analyses reveal unique features of the lignocellulolytic enzyme system of Penicillium decumbens.</title>
        <authorList>
            <person name="Liu G."/>
            <person name="Zhang L."/>
            <person name="Wei X."/>
            <person name="Zou G."/>
            <person name="Qin Y."/>
            <person name="Ma L."/>
            <person name="Li J."/>
            <person name="Zheng H."/>
            <person name="Wang S."/>
            <person name="Wang C."/>
            <person name="Xun L."/>
            <person name="Zhao G.-P."/>
            <person name="Zhou Z."/>
            <person name="Qu Y."/>
        </authorList>
    </citation>
    <scope>NUCLEOTIDE SEQUENCE [LARGE SCALE GENOMIC DNA]</scope>
    <source>
        <strain evidence="3">114-2 / CGMCC 5302</strain>
    </source>
</reference>
<dbReference type="STRING" id="933388.S7ZV29"/>
<dbReference type="OrthoDB" id="5370011at2759"/>
<organism evidence="2 3">
    <name type="scientific">Penicillium oxalicum (strain 114-2 / CGMCC 5302)</name>
    <name type="common">Penicillium decumbens</name>
    <dbReference type="NCBI Taxonomy" id="933388"/>
    <lineage>
        <taxon>Eukaryota</taxon>
        <taxon>Fungi</taxon>
        <taxon>Dikarya</taxon>
        <taxon>Ascomycota</taxon>
        <taxon>Pezizomycotina</taxon>
        <taxon>Eurotiomycetes</taxon>
        <taxon>Eurotiomycetidae</taxon>
        <taxon>Eurotiales</taxon>
        <taxon>Aspergillaceae</taxon>
        <taxon>Penicillium</taxon>
    </lineage>
</organism>
<evidence type="ECO:0000313" key="2">
    <source>
        <dbReference type="EMBL" id="EPS32616.1"/>
    </source>
</evidence>
<dbReference type="PhylomeDB" id="S7ZV29"/>
<protein>
    <submittedName>
        <fullName evidence="2">Uncharacterized protein</fullName>
    </submittedName>
</protein>
<dbReference type="AlphaFoldDB" id="S7ZV29"/>
<dbReference type="eggNOG" id="ENOG502S621">
    <property type="taxonomic scope" value="Eukaryota"/>
</dbReference>
<feature type="region of interest" description="Disordered" evidence="1">
    <location>
        <begin position="25"/>
        <end position="78"/>
    </location>
</feature>
<gene>
    <name evidence="2" type="ORF">PDE_07576</name>
</gene>
<evidence type="ECO:0000313" key="3">
    <source>
        <dbReference type="Proteomes" id="UP000019376"/>
    </source>
</evidence>
<accession>S7ZV29</accession>
<dbReference type="Proteomes" id="UP000019376">
    <property type="component" value="Unassembled WGS sequence"/>
</dbReference>
<sequence>MSSQTQEDEPEGLFMYLQRMKTALLSRSDSDNQPGAAAPESIAFESPSNSPVSFSIAPAAESTPPSHEYTGAIDRSTTQRERARVLLARYGLNLEPEGLKPLPDIKFPRVNRTILIRVRRTCHRCQTVFGPNTVCINCQHPRCKNCPRFPTKNEGTDESLYMNRTRIAEICARRPATLPMTPHLKFTGNPAAPLTMQSPTGGSDHVRKPVVQRVRRMCHACDTTFKPGTTECASCAHVRCKKCPRDPHNPEKYPNGYPGDAEPSIRKPERTFRKPRQRVHYICHVCKTDFNKGASTCGKCGQAKCAETVRNPPKRTGADLDLRIMRSVEEKMAILRFTDT</sequence>
<keyword evidence="3" id="KW-1185">Reference proteome</keyword>
<proteinExistence type="predicted"/>